<evidence type="ECO:0000313" key="2">
    <source>
        <dbReference type="Proteomes" id="UP001218218"/>
    </source>
</evidence>
<dbReference type="Proteomes" id="UP001218218">
    <property type="component" value="Unassembled WGS sequence"/>
</dbReference>
<evidence type="ECO:0000313" key="1">
    <source>
        <dbReference type="EMBL" id="KAJ7347380.1"/>
    </source>
</evidence>
<name>A0AAD7ESR9_9AGAR</name>
<gene>
    <name evidence="1" type="ORF">DFH08DRAFT_809136</name>
</gene>
<protein>
    <submittedName>
        <fullName evidence="1">Uncharacterized protein</fullName>
    </submittedName>
</protein>
<reference evidence="1" key="1">
    <citation type="submission" date="2023-03" db="EMBL/GenBank/DDBJ databases">
        <title>Massive genome expansion in bonnet fungi (Mycena s.s.) driven by repeated elements and novel gene families across ecological guilds.</title>
        <authorList>
            <consortium name="Lawrence Berkeley National Laboratory"/>
            <person name="Harder C.B."/>
            <person name="Miyauchi S."/>
            <person name="Viragh M."/>
            <person name="Kuo A."/>
            <person name="Thoen E."/>
            <person name="Andreopoulos B."/>
            <person name="Lu D."/>
            <person name="Skrede I."/>
            <person name="Drula E."/>
            <person name="Henrissat B."/>
            <person name="Morin E."/>
            <person name="Kohler A."/>
            <person name="Barry K."/>
            <person name="LaButti K."/>
            <person name="Morin E."/>
            <person name="Salamov A."/>
            <person name="Lipzen A."/>
            <person name="Mereny Z."/>
            <person name="Hegedus B."/>
            <person name="Baldrian P."/>
            <person name="Stursova M."/>
            <person name="Weitz H."/>
            <person name="Taylor A."/>
            <person name="Grigoriev I.V."/>
            <person name="Nagy L.G."/>
            <person name="Martin F."/>
            <person name="Kauserud H."/>
        </authorList>
    </citation>
    <scope>NUCLEOTIDE SEQUENCE</scope>
    <source>
        <strain evidence="1">CBHHK002</strain>
    </source>
</reference>
<organism evidence="1 2">
    <name type="scientific">Mycena albidolilacea</name>
    <dbReference type="NCBI Taxonomy" id="1033008"/>
    <lineage>
        <taxon>Eukaryota</taxon>
        <taxon>Fungi</taxon>
        <taxon>Dikarya</taxon>
        <taxon>Basidiomycota</taxon>
        <taxon>Agaricomycotina</taxon>
        <taxon>Agaricomycetes</taxon>
        <taxon>Agaricomycetidae</taxon>
        <taxon>Agaricales</taxon>
        <taxon>Marasmiineae</taxon>
        <taxon>Mycenaceae</taxon>
        <taxon>Mycena</taxon>
    </lineage>
</organism>
<comment type="caution">
    <text evidence="1">The sequence shown here is derived from an EMBL/GenBank/DDBJ whole genome shotgun (WGS) entry which is preliminary data.</text>
</comment>
<keyword evidence="2" id="KW-1185">Reference proteome</keyword>
<sequence length="101" mass="10849">MTEGIGQEFEFARIIDSKLDLGVQILYTRPKATLSSFPAAVLLGADFPSALSIDRSIDLHSTPPSQKNRSFAPANGASLIIGSKENTLRVQFITATTELAL</sequence>
<proteinExistence type="predicted"/>
<dbReference type="AlphaFoldDB" id="A0AAD7ESR9"/>
<accession>A0AAD7ESR9</accession>
<dbReference type="EMBL" id="JARIHO010000019">
    <property type="protein sequence ID" value="KAJ7347380.1"/>
    <property type="molecule type" value="Genomic_DNA"/>
</dbReference>